<dbReference type="Proteomes" id="UP001164929">
    <property type="component" value="Chromosome 1"/>
</dbReference>
<gene>
    <name evidence="1" type="ORF">NC653_003961</name>
</gene>
<proteinExistence type="predicted"/>
<name>A0AAD6RUT9_9ROSI</name>
<accession>A0AAD6RUT9</accession>
<sequence length="132" mass="14780">MARWTIRPSRTSYKRRSSRVWDLTAFERTEREYPSCRSCSVAGIQQPPRFLPLILASSCMEEMRESSISPGLELNNGAASSIGVKLSKFTNLEDHLCGSPMLISKLKMALIKLFIQNPSSVVAEETIANLED</sequence>
<evidence type="ECO:0000313" key="1">
    <source>
        <dbReference type="EMBL" id="KAJ7014502.1"/>
    </source>
</evidence>
<protein>
    <submittedName>
        <fullName evidence="1">Uncharacterized protein</fullName>
    </submittedName>
</protein>
<reference evidence="1 2" key="1">
    <citation type="journal article" date="2023" name="Mol. Ecol. Resour.">
        <title>Chromosome-level genome assembly of a triploid poplar Populus alba 'Berolinensis'.</title>
        <authorList>
            <person name="Chen S."/>
            <person name="Yu Y."/>
            <person name="Wang X."/>
            <person name="Wang S."/>
            <person name="Zhang T."/>
            <person name="Zhou Y."/>
            <person name="He R."/>
            <person name="Meng N."/>
            <person name="Wang Y."/>
            <person name="Liu W."/>
            <person name="Liu Z."/>
            <person name="Liu J."/>
            <person name="Guo Q."/>
            <person name="Huang H."/>
            <person name="Sederoff R.R."/>
            <person name="Wang G."/>
            <person name="Qu G."/>
            <person name="Chen S."/>
        </authorList>
    </citation>
    <scope>NUCLEOTIDE SEQUENCE [LARGE SCALE GENOMIC DNA]</scope>
    <source>
        <strain evidence="1">SC-2020</strain>
    </source>
</reference>
<organism evidence="1 2">
    <name type="scientific">Populus alba x Populus x berolinensis</name>
    <dbReference type="NCBI Taxonomy" id="444605"/>
    <lineage>
        <taxon>Eukaryota</taxon>
        <taxon>Viridiplantae</taxon>
        <taxon>Streptophyta</taxon>
        <taxon>Embryophyta</taxon>
        <taxon>Tracheophyta</taxon>
        <taxon>Spermatophyta</taxon>
        <taxon>Magnoliopsida</taxon>
        <taxon>eudicotyledons</taxon>
        <taxon>Gunneridae</taxon>
        <taxon>Pentapetalae</taxon>
        <taxon>rosids</taxon>
        <taxon>fabids</taxon>
        <taxon>Malpighiales</taxon>
        <taxon>Salicaceae</taxon>
        <taxon>Saliceae</taxon>
        <taxon>Populus</taxon>
    </lineage>
</organism>
<keyword evidence="2" id="KW-1185">Reference proteome</keyword>
<evidence type="ECO:0000313" key="2">
    <source>
        <dbReference type="Proteomes" id="UP001164929"/>
    </source>
</evidence>
<comment type="caution">
    <text evidence="1">The sequence shown here is derived from an EMBL/GenBank/DDBJ whole genome shotgun (WGS) entry which is preliminary data.</text>
</comment>
<dbReference type="EMBL" id="JAQIZT010000001">
    <property type="protein sequence ID" value="KAJ7014502.1"/>
    <property type="molecule type" value="Genomic_DNA"/>
</dbReference>
<dbReference type="AlphaFoldDB" id="A0AAD6RUT9"/>